<sequence>MAGGRRQFAELSASPELSEIPGWHGVTSSHLVIKADCGTESRVPQRSNRGGRVAKPLARAAAPPYSSRNDNSFAKRTDLGPVCEIPDKTDRQLSTADSAGQRNSLMESFSRCIEV</sequence>
<proteinExistence type="predicted"/>
<evidence type="ECO:0000313" key="3">
    <source>
        <dbReference type="Proteomes" id="UP000255505"/>
    </source>
</evidence>
<feature type="compositionally biased region" description="Polar residues" evidence="1">
    <location>
        <begin position="92"/>
        <end position="102"/>
    </location>
</feature>
<feature type="region of interest" description="Disordered" evidence="1">
    <location>
        <begin position="1"/>
        <end position="23"/>
    </location>
</feature>
<name>A0A375IBS4_9BURK</name>
<accession>A0A375IBS4</accession>
<evidence type="ECO:0000256" key="1">
    <source>
        <dbReference type="SAM" id="MobiDB-lite"/>
    </source>
</evidence>
<protein>
    <submittedName>
        <fullName evidence="2">Uncharacterized protein</fullName>
    </submittedName>
</protein>
<reference evidence="2 3" key="1">
    <citation type="submission" date="2018-01" db="EMBL/GenBank/DDBJ databases">
        <authorList>
            <person name="Gaut B.S."/>
            <person name="Morton B.R."/>
            <person name="Clegg M.T."/>
            <person name="Duvall M.R."/>
        </authorList>
    </citation>
    <scope>NUCLEOTIDE SEQUENCE [LARGE SCALE GENOMIC DNA]</scope>
    <source>
        <strain evidence="2">Cupriavidus taiwanensis LMG 19425</strain>
    </source>
</reference>
<dbReference type="Proteomes" id="UP000255505">
    <property type="component" value="Chromosome I"/>
</dbReference>
<organism evidence="2 3">
    <name type="scientific">Cupriavidus taiwanensis</name>
    <dbReference type="NCBI Taxonomy" id="164546"/>
    <lineage>
        <taxon>Bacteria</taxon>
        <taxon>Pseudomonadati</taxon>
        <taxon>Pseudomonadota</taxon>
        <taxon>Betaproteobacteria</taxon>
        <taxon>Burkholderiales</taxon>
        <taxon>Burkholderiaceae</taxon>
        <taxon>Cupriavidus</taxon>
    </lineage>
</organism>
<gene>
    <name evidence="2" type="ORF">CT19425_30762</name>
</gene>
<feature type="region of interest" description="Disordered" evidence="1">
    <location>
        <begin position="37"/>
        <end position="102"/>
    </location>
</feature>
<dbReference type="EMBL" id="LT991976">
    <property type="protein sequence ID" value="SPK71538.1"/>
    <property type="molecule type" value="Genomic_DNA"/>
</dbReference>
<evidence type="ECO:0000313" key="2">
    <source>
        <dbReference type="EMBL" id="SPK71538.1"/>
    </source>
</evidence>
<dbReference type="AlphaFoldDB" id="A0A375IBS4"/>